<keyword evidence="1" id="KW-0472">Membrane</keyword>
<name>A0A074ZGT6_OPIVI</name>
<organism evidence="2 3">
    <name type="scientific">Opisthorchis viverrini</name>
    <name type="common">Southeast Asian liver fluke</name>
    <dbReference type="NCBI Taxonomy" id="6198"/>
    <lineage>
        <taxon>Eukaryota</taxon>
        <taxon>Metazoa</taxon>
        <taxon>Spiralia</taxon>
        <taxon>Lophotrochozoa</taxon>
        <taxon>Platyhelminthes</taxon>
        <taxon>Trematoda</taxon>
        <taxon>Digenea</taxon>
        <taxon>Opisthorchiida</taxon>
        <taxon>Opisthorchiata</taxon>
        <taxon>Opisthorchiidae</taxon>
        <taxon>Opisthorchis</taxon>
    </lineage>
</organism>
<dbReference type="EMBL" id="KL596794">
    <property type="protein sequence ID" value="KER24882.1"/>
    <property type="molecule type" value="Genomic_DNA"/>
</dbReference>
<feature type="transmembrane region" description="Helical" evidence="1">
    <location>
        <begin position="59"/>
        <end position="80"/>
    </location>
</feature>
<keyword evidence="3" id="KW-1185">Reference proteome</keyword>
<proteinExistence type="predicted"/>
<dbReference type="Proteomes" id="UP000054324">
    <property type="component" value="Unassembled WGS sequence"/>
</dbReference>
<dbReference type="AlphaFoldDB" id="A0A074ZGT6"/>
<gene>
    <name evidence="2" type="ORF">T265_07556</name>
</gene>
<sequence length="207" mass="22730">MSEESKQCVGFNTNALFSPFDARFAGCQRSVQRWTGANLVTLTVIMISIILAVNMIVNMVIVTIIVNLIIIVIVVSYNTLRGYKRHLSAKKNANEPYGSTLSRTLSENAVQLITGGMFEMVNHPAGLKSQSQEGNETPFLVQTAKNKRNKVFVEGFDTPVDRQAAMRRFKTARMAPGCDPTVFFASLQHPLDRALLGLDSVAPPVAV</sequence>
<reference evidence="2 3" key="1">
    <citation type="submission" date="2013-11" db="EMBL/GenBank/DDBJ databases">
        <title>Opisthorchis viverrini - life in the bile duct.</title>
        <authorList>
            <person name="Young N.D."/>
            <person name="Nagarajan N."/>
            <person name="Lin S.J."/>
            <person name="Korhonen P.K."/>
            <person name="Jex A.R."/>
            <person name="Hall R.S."/>
            <person name="Safavi-Hemami H."/>
            <person name="Kaewkong W."/>
            <person name="Bertrand D."/>
            <person name="Gao S."/>
            <person name="Seet Q."/>
            <person name="Wongkham S."/>
            <person name="Teh B.T."/>
            <person name="Wongkham C."/>
            <person name="Intapan P.M."/>
            <person name="Maleewong W."/>
            <person name="Yang X."/>
            <person name="Hu M."/>
            <person name="Wang Z."/>
            <person name="Hofmann A."/>
            <person name="Sternberg P.W."/>
            <person name="Tan P."/>
            <person name="Wang J."/>
            <person name="Gasser R.B."/>
        </authorList>
    </citation>
    <scope>NUCLEOTIDE SEQUENCE [LARGE SCALE GENOMIC DNA]</scope>
</reference>
<evidence type="ECO:0000313" key="2">
    <source>
        <dbReference type="EMBL" id="KER24882.1"/>
    </source>
</evidence>
<evidence type="ECO:0000256" key="1">
    <source>
        <dbReference type="SAM" id="Phobius"/>
    </source>
</evidence>
<feature type="transmembrane region" description="Helical" evidence="1">
    <location>
        <begin position="34"/>
        <end position="53"/>
    </location>
</feature>
<dbReference type="KEGG" id="ovi:T265_07556"/>
<accession>A0A074ZGT6</accession>
<dbReference type="RefSeq" id="XP_009171370.1">
    <property type="nucleotide sequence ID" value="XM_009173106.1"/>
</dbReference>
<dbReference type="CTD" id="20321735"/>
<dbReference type="GeneID" id="20321735"/>
<keyword evidence="1" id="KW-0812">Transmembrane</keyword>
<protein>
    <submittedName>
        <fullName evidence="2">Uncharacterized protein</fullName>
    </submittedName>
</protein>
<keyword evidence="1" id="KW-1133">Transmembrane helix</keyword>
<evidence type="ECO:0000313" key="3">
    <source>
        <dbReference type="Proteomes" id="UP000054324"/>
    </source>
</evidence>